<feature type="transmembrane region" description="Helical" evidence="5">
    <location>
        <begin position="50"/>
        <end position="69"/>
    </location>
</feature>
<evidence type="ECO:0000256" key="2">
    <source>
        <dbReference type="ARBA" id="ARBA00022692"/>
    </source>
</evidence>
<keyword evidence="4 5" id="KW-0472">Membrane</keyword>
<dbReference type="GO" id="GO:0022857">
    <property type="term" value="F:transmembrane transporter activity"/>
    <property type="evidence" value="ECO:0007669"/>
    <property type="project" value="InterPro"/>
</dbReference>
<comment type="subcellular location">
    <subcellularLocation>
        <location evidence="1">Membrane</location>
    </subcellularLocation>
</comment>
<dbReference type="AlphaFoldDB" id="A0A5D6VBQ1"/>
<dbReference type="PANTHER" id="PTHR23531">
    <property type="entry name" value="QUINOLENE RESISTANCE PROTEIN NORA"/>
    <property type="match status" value="1"/>
</dbReference>
<evidence type="ECO:0000256" key="5">
    <source>
        <dbReference type="SAM" id="Phobius"/>
    </source>
</evidence>
<feature type="transmembrane region" description="Helical" evidence="5">
    <location>
        <begin position="169"/>
        <end position="188"/>
    </location>
</feature>
<dbReference type="InterPro" id="IPR011701">
    <property type="entry name" value="MFS"/>
</dbReference>
<dbReference type="PANTHER" id="PTHR23531:SF1">
    <property type="entry name" value="QUINOLENE RESISTANCE PROTEIN NORA"/>
    <property type="match status" value="1"/>
</dbReference>
<feature type="transmembrane region" description="Helical" evidence="5">
    <location>
        <begin position="12"/>
        <end position="30"/>
    </location>
</feature>
<evidence type="ECO:0000256" key="1">
    <source>
        <dbReference type="ARBA" id="ARBA00004370"/>
    </source>
</evidence>
<dbReference type="EMBL" id="VTHL01000004">
    <property type="protein sequence ID" value="TYZ11984.1"/>
    <property type="molecule type" value="Genomic_DNA"/>
</dbReference>
<feature type="transmembrane region" description="Helical" evidence="5">
    <location>
        <begin position="217"/>
        <end position="238"/>
    </location>
</feature>
<evidence type="ECO:0000256" key="4">
    <source>
        <dbReference type="ARBA" id="ARBA00023136"/>
    </source>
</evidence>
<feature type="transmembrane region" description="Helical" evidence="5">
    <location>
        <begin position="306"/>
        <end position="329"/>
    </location>
</feature>
<dbReference type="InterPro" id="IPR020846">
    <property type="entry name" value="MFS_dom"/>
</dbReference>
<feature type="transmembrane region" description="Helical" evidence="5">
    <location>
        <begin position="282"/>
        <end position="300"/>
    </location>
</feature>
<dbReference type="Gene3D" id="1.20.1250.20">
    <property type="entry name" value="MFS general substrate transporter like domains"/>
    <property type="match status" value="2"/>
</dbReference>
<feature type="transmembrane region" description="Helical" evidence="5">
    <location>
        <begin position="253"/>
        <end position="270"/>
    </location>
</feature>
<dbReference type="RefSeq" id="WP_149070163.1">
    <property type="nucleotide sequence ID" value="NZ_VTHL01000004.1"/>
</dbReference>
<feature type="transmembrane region" description="Helical" evidence="5">
    <location>
        <begin position="81"/>
        <end position="99"/>
    </location>
</feature>
<proteinExistence type="predicted"/>
<evidence type="ECO:0000313" key="8">
    <source>
        <dbReference type="Proteomes" id="UP000322791"/>
    </source>
</evidence>
<name>A0A5D6VBQ1_9BACT</name>
<comment type="caution">
    <text evidence="7">The sequence shown here is derived from an EMBL/GenBank/DDBJ whole genome shotgun (WGS) entry which is preliminary data.</text>
</comment>
<keyword evidence="3 5" id="KW-1133">Transmembrane helix</keyword>
<dbReference type="PRINTS" id="PR01036">
    <property type="entry name" value="TCRTETB"/>
</dbReference>
<feature type="domain" description="Major facilitator superfamily (MFS) profile" evidence="6">
    <location>
        <begin position="16"/>
        <end position="397"/>
    </location>
</feature>
<dbReference type="InterPro" id="IPR052714">
    <property type="entry name" value="MFS_Exporter"/>
</dbReference>
<dbReference type="InterPro" id="IPR005828">
    <property type="entry name" value="MFS_sugar_transport-like"/>
</dbReference>
<gene>
    <name evidence="7" type="ORF">FY528_06450</name>
</gene>
<dbReference type="SUPFAM" id="SSF103473">
    <property type="entry name" value="MFS general substrate transporter"/>
    <property type="match status" value="1"/>
</dbReference>
<dbReference type="CDD" id="cd17489">
    <property type="entry name" value="MFS_YfcJ_like"/>
    <property type="match status" value="1"/>
</dbReference>
<evidence type="ECO:0000259" key="6">
    <source>
        <dbReference type="PROSITE" id="PS50850"/>
    </source>
</evidence>
<dbReference type="PROSITE" id="PS50850">
    <property type="entry name" value="MFS"/>
    <property type="match status" value="1"/>
</dbReference>
<dbReference type="Pfam" id="PF07690">
    <property type="entry name" value="MFS_1"/>
    <property type="match status" value="1"/>
</dbReference>
<feature type="transmembrane region" description="Helical" evidence="5">
    <location>
        <begin position="341"/>
        <end position="364"/>
    </location>
</feature>
<dbReference type="Proteomes" id="UP000322791">
    <property type="component" value="Unassembled WGS sequence"/>
</dbReference>
<feature type="transmembrane region" description="Helical" evidence="5">
    <location>
        <begin position="376"/>
        <end position="393"/>
    </location>
</feature>
<keyword evidence="8" id="KW-1185">Reference proteome</keyword>
<accession>A0A5D6VBQ1</accession>
<evidence type="ECO:0000313" key="7">
    <source>
        <dbReference type="EMBL" id="TYZ11984.1"/>
    </source>
</evidence>
<organism evidence="7 8">
    <name type="scientific">Hymenobacter lutimineralis</name>
    <dbReference type="NCBI Taxonomy" id="2606448"/>
    <lineage>
        <taxon>Bacteria</taxon>
        <taxon>Pseudomonadati</taxon>
        <taxon>Bacteroidota</taxon>
        <taxon>Cytophagia</taxon>
        <taxon>Cytophagales</taxon>
        <taxon>Hymenobacteraceae</taxon>
        <taxon>Hymenobacter</taxon>
    </lineage>
</organism>
<keyword evidence="2 5" id="KW-0812">Transmembrane</keyword>
<dbReference type="InterPro" id="IPR036259">
    <property type="entry name" value="MFS_trans_sf"/>
</dbReference>
<dbReference type="GO" id="GO:0016020">
    <property type="term" value="C:membrane"/>
    <property type="evidence" value="ECO:0007669"/>
    <property type="project" value="UniProtKB-SubCell"/>
</dbReference>
<dbReference type="Pfam" id="PF00083">
    <property type="entry name" value="Sugar_tr"/>
    <property type="match status" value="1"/>
</dbReference>
<protein>
    <submittedName>
        <fullName evidence="7">MFS transporter</fullName>
    </submittedName>
</protein>
<reference evidence="7 8" key="1">
    <citation type="submission" date="2019-08" db="EMBL/GenBank/DDBJ databases">
        <authorList>
            <person name="Seo M.-J."/>
        </authorList>
    </citation>
    <scope>NUCLEOTIDE SEQUENCE [LARGE SCALE GENOMIC DNA]</scope>
    <source>
        <strain evidence="7 8">KIGAM108</strain>
    </source>
</reference>
<sequence length="400" mass="42727">MPTPASAASPKVYTAGFWLMCLSSFFFFMSFNMLLPELPDYLARMGGGDYKGYIIALFTLTAGLSRPFSGKLADTVGRIPVMVFGSLVCFVCGFFYPWATTVTGFLLLRLVHGFSTGFKPTGTAAFIADIIPLSRRGEAMGLLGVAGSLGMAAGPALGPYITATFSLNTLFYCSSGLALLSLAVQGTMTETLPAAQRQPFSWSLLRLEWHEVLEPRVFKPALITMLCLFPFGAILTVVPDQSVALGLKGADKGLFYTSYTLTSLLVRLVAGRASDTYGRVPVLRVSAGLLLLALLVLAFMGQSVVLFLTGAVLFGLGAGLNSPTLYAWTVDLSHPERRGRAVATMYIALEVGIGLGALLAGWLYDNTTARLPYVHLLSAALLLVALVYLLVAVRSRPAAQ</sequence>
<evidence type="ECO:0000256" key="3">
    <source>
        <dbReference type="ARBA" id="ARBA00022989"/>
    </source>
</evidence>